<reference evidence="2" key="1">
    <citation type="submission" date="2020-05" db="EMBL/GenBank/DDBJ databases">
        <title>Genomic insights into acetone-butanol-ethanol (ABE) fermentation by sequencing solventogenic clostridia strains.</title>
        <authorList>
            <person name="Brown S."/>
        </authorList>
    </citation>
    <scope>NUCLEOTIDE SEQUENCE</scope>
    <source>
        <strain evidence="2">DJ126</strain>
    </source>
</reference>
<protein>
    <submittedName>
        <fullName evidence="2">Uncharacterized protein</fullName>
    </submittedName>
</protein>
<dbReference type="AlphaFoldDB" id="A0A9Q5CTU2"/>
<accession>A0A9Q5CTU2</accession>
<sequence>MKDLLNLLVEGNYTLFIVLASMIIFVWLFKDIKKSLLETKNQDLDFLDQSINSYAQVLKTIYFYLNNSTDEHDLISNMYLSYKYFDKSIIEKVDYFTSHSFIMTPEKKSQLLTELSKEIKNKLQLLKNKQLHSIIDKNYAFSTLGIFDTLSRNHFDVYSNAFLYSISIFTVSLILLIISLKFLTLNALNVILLIVYVLTFIFWLLSILISIELLLGKHYKRPLLFILFVFLPVILTYFIVVCPYSIIKLFLVIIFSTSVVASFFVNVKYSKMISNKN</sequence>
<keyword evidence="1" id="KW-1133">Transmembrane helix</keyword>
<proteinExistence type="predicted"/>
<comment type="caution">
    <text evidence="2">The sequence shown here is derived from an EMBL/GenBank/DDBJ whole genome shotgun (WGS) entry which is preliminary data.</text>
</comment>
<evidence type="ECO:0000313" key="2">
    <source>
        <dbReference type="EMBL" id="NRV08162.1"/>
    </source>
</evidence>
<dbReference type="EMBL" id="JABSXK010000001">
    <property type="protein sequence ID" value="NRV08162.1"/>
    <property type="molecule type" value="Genomic_DNA"/>
</dbReference>
<dbReference type="RefSeq" id="WP_077304643.1">
    <property type="nucleotide sequence ID" value="NZ_CP016090.1"/>
</dbReference>
<gene>
    <name evidence="2" type="ORF">DFH45_001125</name>
</gene>
<feature type="transmembrane region" description="Helical" evidence="1">
    <location>
        <begin position="161"/>
        <end position="184"/>
    </location>
</feature>
<feature type="transmembrane region" description="Helical" evidence="1">
    <location>
        <begin position="246"/>
        <end position="267"/>
    </location>
</feature>
<organism evidence="2 3">
    <name type="scientific">Clostridium beijerinckii</name>
    <name type="common">Clostridium MP</name>
    <dbReference type="NCBI Taxonomy" id="1520"/>
    <lineage>
        <taxon>Bacteria</taxon>
        <taxon>Bacillati</taxon>
        <taxon>Bacillota</taxon>
        <taxon>Clostridia</taxon>
        <taxon>Eubacteriales</taxon>
        <taxon>Clostridiaceae</taxon>
        <taxon>Clostridium</taxon>
    </lineage>
</organism>
<feature type="transmembrane region" description="Helical" evidence="1">
    <location>
        <begin position="223"/>
        <end position="240"/>
    </location>
</feature>
<evidence type="ECO:0000256" key="1">
    <source>
        <dbReference type="SAM" id="Phobius"/>
    </source>
</evidence>
<keyword evidence="1" id="KW-0812">Transmembrane</keyword>
<name>A0A9Q5CTU2_CLOBE</name>
<evidence type="ECO:0000313" key="3">
    <source>
        <dbReference type="Proteomes" id="UP000821656"/>
    </source>
</evidence>
<keyword evidence="1" id="KW-0472">Membrane</keyword>
<feature type="transmembrane region" description="Helical" evidence="1">
    <location>
        <begin position="12"/>
        <end position="29"/>
    </location>
</feature>
<feature type="transmembrane region" description="Helical" evidence="1">
    <location>
        <begin position="190"/>
        <end position="211"/>
    </location>
</feature>
<dbReference type="Proteomes" id="UP000821656">
    <property type="component" value="Unassembled WGS sequence"/>
</dbReference>